<evidence type="ECO:0000313" key="3">
    <source>
        <dbReference type="EMBL" id="OIP87617.1"/>
    </source>
</evidence>
<dbReference type="Proteomes" id="UP000182344">
    <property type="component" value="Unassembled WGS sequence"/>
</dbReference>
<dbReference type="AlphaFoldDB" id="A0A1J5HRA8"/>
<accession>A0A1J5HRA8</accession>
<name>A0A1J5HRA8_9BACT</name>
<comment type="caution">
    <text evidence="3">The sequence shown here is derived from an EMBL/GenBank/DDBJ whole genome shotgun (WGS) entry which is preliminary data.</text>
</comment>
<dbReference type="Gene3D" id="3.90.640.10">
    <property type="entry name" value="Actin, Chain A, domain 4"/>
    <property type="match status" value="1"/>
</dbReference>
<proteinExistence type="predicted"/>
<gene>
    <name evidence="3" type="ORF">AUK05_00840</name>
</gene>
<dbReference type="PANTHER" id="PTHR19375">
    <property type="entry name" value="HEAT SHOCK PROTEIN 70KDA"/>
    <property type="match status" value="1"/>
</dbReference>
<evidence type="ECO:0000256" key="1">
    <source>
        <dbReference type="ARBA" id="ARBA00022741"/>
    </source>
</evidence>
<dbReference type="EMBL" id="MNZO01000013">
    <property type="protein sequence ID" value="OIP87617.1"/>
    <property type="molecule type" value="Genomic_DNA"/>
</dbReference>
<sequence length="451" mass="49544">MSPTYCGIDFGTTNSSLAICTDSKTTVIPIDRQNPNSKVLESLIYINPLQEIAVGHNAINRYLTDLNNLPTVPLREEFTGRMIKTFGPSGYSGAGPVIFVPEIVEVDDSGRGRLLQSLKSVLTSSVFTGSNIFGKFYSLEDLLTLLLKEIKTRAEVEISHKLTSAVIGRPVKYVGTSKNKIALDRMQTIAKNAGFKEVQFEYEPVGAALDYGITSSSSQKILVYDFGGGTLDICIMELPSSKILSVAGRSLGGDLLDSHLALLKLAPHFGLNSLINGKMPFPRYLFSTFSSWYMATLQKTVKNHDTLEELAVKSSQPNKVRNLIALIFHDYGFEFFQTLDLSKISLSTNSQTNFLFNRPKLSISENITKSDFETSIAPDLETSQECINEALKLANLKPNQINKVILTGGSSQVPAFIHQLSEIFSTDKLINSNHFTSVASGLAIRAEQLFS</sequence>
<reference evidence="3 4" key="1">
    <citation type="journal article" date="2016" name="Environ. Microbiol.">
        <title>Genomic resolution of a cold subsurface aquifer community provides metabolic insights for novel microbes adapted to high CO concentrations.</title>
        <authorList>
            <person name="Probst A.J."/>
            <person name="Castelle C.J."/>
            <person name="Singh A."/>
            <person name="Brown C.T."/>
            <person name="Anantharaman K."/>
            <person name="Sharon I."/>
            <person name="Hug L.A."/>
            <person name="Burstein D."/>
            <person name="Emerson J.B."/>
            <person name="Thomas B.C."/>
            <person name="Banfield J.F."/>
        </authorList>
    </citation>
    <scope>NUCLEOTIDE SEQUENCE [LARGE SCALE GENOMIC DNA]</scope>
    <source>
        <strain evidence="3">CG2_30_35_20</strain>
    </source>
</reference>
<evidence type="ECO:0008006" key="5">
    <source>
        <dbReference type="Google" id="ProtNLM"/>
    </source>
</evidence>
<dbReference type="GO" id="GO:0005524">
    <property type="term" value="F:ATP binding"/>
    <property type="evidence" value="ECO:0007669"/>
    <property type="project" value="UniProtKB-KW"/>
</dbReference>
<dbReference type="SUPFAM" id="SSF53067">
    <property type="entry name" value="Actin-like ATPase domain"/>
    <property type="match status" value="2"/>
</dbReference>
<evidence type="ECO:0000313" key="4">
    <source>
        <dbReference type="Proteomes" id="UP000182344"/>
    </source>
</evidence>
<dbReference type="STRING" id="1805376.AUK05_00840"/>
<protein>
    <recommendedName>
        <fullName evidence="5">Molecular chaperone</fullName>
    </recommendedName>
</protein>
<dbReference type="Gene3D" id="3.30.420.40">
    <property type="match status" value="4"/>
</dbReference>
<dbReference type="GO" id="GO:0140662">
    <property type="term" value="F:ATP-dependent protein folding chaperone"/>
    <property type="evidence" value="ECO:0007669"/>
    <property type="project" value="InterPro"/>
</dbReference>
<dbReference type="InterPro" id="IPR013126">
    <property type="entry name" value="Hsp_70_fam"/>
</dbReference>
<dbReference type="Pfam" id="PF00012">
    <property type="entry name" value="HSP70"/>
    <property type="match status" value="2"/>
</dbReference>
<keyword evidence="1" id="KW-0547">Nucleotide-binding</keyword>
<evidence type="ECO:0000256" key="2">
    <source>
        <dbReference type="ARBA" id="ARBA00022840"/>
    </source>
</evidence>
<dbReference type="InterPro" id="IPR043129">
    <property type="entry name" value="ATPase_NBD"/>
</dbReference>
<keyword evidence="2" id="KW-0067">ATP-binding</keyword>
<organism evidence="3 4">
    <name type="scientific">Candidatus Shapirobacteria bacterium CG2_30_35_20</name>
    <dbReference type="NCBI Taxonomy" id="1805376"/>
    <lineage>
        <taxon>Bacteria</taxon>
        <taxon>Candidatus Shapironibacteriota</taxon>
    </lineage>
</organism>